<organism evidence="5 6">
    <name type="scientific">Coniosporium apollinis</name>
    <dbReference type="NCBI Taxonomy" id="61459"/>
    <lineage>
        <taxon>Eukaryota</taxon>
        <taxon>Fungi</taxon>
        <taxon>Dikarya</taxon>
        <taxon>Ascomycota</taxon>
        <taxon>Pezizomycotina</taxon>
        <taxon>Dothideomycetes</taxon>
        <taxon>Dothideomycetes incertae sedis</taxon>
        <taxon>Coniosporium</taxon>
    </lineage>
</organism>
<evidence type="ECO:0000313" key="5">
    <source>
        <dbReference type="EMBL" id="KAJ9668351.1"/>
    </source>
</evidence>
<comment type="caution">
    <text evidence="5">The sequence shown here is derived from an EMBL/GenBank/DDBJ whole genome shotgun (WGS) entry which is preliminary data.</text>
</comment>
<feature type="domain" description="PDZ GRASP-type" evidence="3">
    <location>
        <begin position="138"/>
        <end position="227"/>
    </location>
</feature>
<dbReference type="Gene3D" id="2.30.42.10">
    <property type="match status" value="1"/>
</dbReference>
<evidence type="ECO:0000256" key="2">
    <source>
        <dbReference type="SAM" id="MobiDB-lite"/>
    </source>
</evidence>
<name>A0ABQ9P2Z2_9PEZI</name>
<dbReference type="Proteomes" id="UP001172684">
    <property type="component" value="Unassembled WGS sequence"/>
</dbReference>
<dbReference type="Gene3D" id="6.10.140.1710">
    <property type="match status" value="1"/>
</dbReference>
<feature type="domain" description="Nas2 N-terminal" evidence="4">
    <location>
        <begin position="33"/>
        <end position="107"/>
    </location>
</feature>
<evidence type="ECO:0000256" key="1">
    <source>
        <dbReference type="ARBA" id="ARBA00023186"/>
    </source>
</evidence>
<dbReference type="SUPFAM" id="SSF50156">
    <property type="entry name" value="PDZ domain-like"/>
    <property type="match status" value="1"/>
</dbReference>
<dbReference type="EMBL" id="JAPDRL010000007">
    <property type="protein sequence ID" value="KAJ9668351.1"/>
    <property type="molecule type" value="Genomic_DNA"/>
</dbReference>
<dbReference type="InterPro" id="IPR036034">
    <property type="entry name" value="PDZ_sf"/>
</dbReference>
<dbReference type="Pfam" id="PF04495">
    <property type="entry name" value="GRASP55_65"/>
    <property type="match status" value="1"/>
</dbReference>
<dbReference type="Pfam" id="PF18265">
    <property type="entry name" value="Nas2_N"/>
    <property type="match status" value="1"/>
</dbReference>
<evidence type="ECO:0000259" key="4">
    <source>
        <dbReference type="Pfam" id="PF18265"/>
    </source>
</evidence>
<dbReference type="PANTHER" id="PTHR12651:SF1">
    <property type="entry name" value="26S PROTEASOME NON-ATPASE REGULATORY SUBUNIT 9"/>
    <property type="match status" value="1"/>
</dbReference>
<accession>A0ABQ9P2Z2</accession>
<keyword evidence="5" id="KW-0647">Proteasome</keyword>
<gene>
    <name evidence="5" type="primary">NAS2</name>
    <name evidence="5" type="ORF">H2201_001399</name>
</gene>
<keyword evidence="1" id="KW-0143">Chaperone</keyword>
<dbReference type="PANTHER" id="PTHR12651">
    <property type="entry name" value="26S PROTEASOME NON-ATPASE REGULATORY SUBUNIT 9"/>
    <property type="match status" value="1"/>
</dbReference>
<sequence length="230" mass="24616">MGLRMEDLHTPTVAAGPTSGPSSNGAAKDGLPLKELIAEKERVESELLALGSHGVNMNTSLTTFDGYPRDDIDVAQIRTTRARIIHLKNDYKDLMNRIEAGLHAYHASAAAANATRSERQAATTGSSTSGREALEAPFAKVNSVVPDSPADTAGLKAGDSILRFGTATWMNHEKLSKVAEVVSQNEGRPIPVKVSRRDPSSDSTQELQISLTPRRNWGGRGLLGCHLLPL</sequence>
<evidence type="ECO:0000259" key="3">
    <source>
        <dbReference type="Pfam" id="PF04495"/>
    </source>
</evidence>
<proteinExistence type="predicted"/>
<feature type="region of interest" description="Disordered" evidence="2">
    <location>
        <begin position="1"/>
        <end position="29"/>
    </location>
</feature>
<dbReference type="GO" id="GO:0000502">
    <property type="term" value="C:proteasome complex"/>
    <property type="evidence" value="ECO:0007669"/>
    <property type="project" value="UniProtKB-KW"/>
</dbReference>
<dbReference type="InterPro" id="IPR035269">
    <property type="entry name" value="PSMD9"/>
</dbReference>
<reference evidence="5" key="1">
    <citation type="submission" date="2022-10" db="EMBL/GenBank/DDBJ databases">
        <title>Culturing micro-colonial fungi from biological soil crusts in the Mojave desert and describing Neophaeococcomyces mojavensis, and introducing the new genera and species Taxawa tesnikishii.</title>
        <authorList>
            <person name="Kurbessoian T."/>
            <person name="Stajich J.E."/>
        </authorList>
    </citation>
    <scope>NUCLEOTIDE SEQUENCE</scope>
    <source>
        <strain evidence="5">TK_1</strain>
    </source>
</reference>
<feature type="region of interest" description="Disordered" evidence="2">
    <location>
        <begin position="111"/>
        <end position="132"/>
    </location>
</feature>
<keyword evidence="6" id="KW-1185">Reference proteome</keyword>
<protein>
    <submittedName>
        <fullName evidence="5">26S proteasome regulatory subunit</fullName>
    </submittedName>
</protein>
<dbReference type="InterPro" id="IPR024958">
    <property type="entry name" value="GRASP_PDZ"/>
</dbReference>
<dbReference type="InterPro" id="IPR040815">
    <property type="entry name" value="Nas2_N"/>
</dbReference>
<evidence type="ECO:0000313" key="6">
    <source>
        <dbReference type="Proteomes" id="UP001172684"/>
    </source>
</evidence>